<evidence type="ECO:0000256" key="5">
    <source>
        <dbReference type="SAM" id="SignalP"/>
    </source>
</evidence>
<dbReference type="SUPFAM" id="SSF111283">
    <property type="entry name" value="Putative modulator of DNA gyrase, PmbA/TldD"/>
    <property type="match status" value="1"/>
</dbReference>
<gene>
    <name evidence="9" type="ORF">BatF92_01510</name>
    <name evidence="11" type="ORF">GAN91_13450</name>
    <name evidence="10" type="ORF">GAN93_08935</name>
    <name evidence="13" type="ORF">KQP68_06470</name>
    <name evidence="12" type="ORF">PO127_02195</name>
</gene>
<feature type="chain" id="PRO_5002966926" evidence="5">
    <location>
        <begin position="26"/>
        <end position="513"/>
    </location>
</feature>
<dbReference type="Pfam" id="PF19289">
    <property type="entry name" value="PmbA_TldD_3rd"/>
    <property type="match status" value="1"/>
</dbReference>
<dbReference type="KEGG" id="btho:Btheta7330_04639"/>
<dbReference type="InterPro" id="IPR051463">
    <property type="entry name" value="Peptidase_U62_metallo"/>
</dbReference>
<evidence type="ECO:0000259" key="7">
    <source>
        <dbReference type="Pfam" id="PF19289"/>
    </source>
</evidence>
<dbReference type="OMA" id="PVQRMAN"/>
<dbReference type="InterPro" id="IPR035068">
    <property type="entry name" value="TldD/PmbA_N"/>
</dbReference>
<evidence type="ECO:0000313" key="9">
    <source>
        <dbReference type="EMBL" id="BCA48209.1"/>
    </source>
</evidence>
<evidence type="ECO:0000313" key="10">
    <source>
        <dbReference type="EMBL" id="KAB4453239.1"/>
    </source>
</evidence>
<dbReference type="Pfam" id="PF19290">
    <property type="entry name" value="PmbA_TldD_2nd"/>
    <property type="match status" value="1"/>
</dbReference>
<dbReference type="PANTHER" id="PTHR30624:SF4">
    <property type="entry name" value="METALLOPROTEASE TLDD"/>
    <property type="match status" value="1"/>
</dbReference>
<protein>
    <submittedName>
        <fullName evidence="9">Peptidase U62</fullName>
    </submittedName>
    <submittedName>
        <fullName evidence="10">TldD/PmbA family protein</fullName>
    </submittedName>
</protein>
<dbReference type="GeneID" id="60924819"/>
<dbReference type="GO" id="GO:0006508">
    <property type="term" value="P:proteolysis"/>
    <property type="evidence" value="ECO:0007669"/>
    <property type="project" value="UniProtKB-KW"/>
</dbReference>
<dbReference type="InterPro" id="IPR045569">
    <property type="entry name" value="Metalloprtase-TldD/E_C"/>
</dbReference>
<dbReference type="EMBL" id="AP022660">
    <property type="protein sequence ID" value="BCA48209.1"/>
    <property type="molecule type" value="Genomic_DNA"/>
</dbReference>
<dbReference type="EMBL" id="WCSB01000006">
    <property type="protein sequence ID" value="KAB4453239.1"/>
    <property type="molecule type" value="Genomic_DNA"/>
</dbReference>
<keyword evidence="2" id="KW-0645">Protease</keyword>
<dbReference type="EMBL" id="JAQNVG010000003">
    <property type="protein sequence ID" value="MDC2234558.1"/>
    <property type="molecule type" value="Genomic_DNA"/>
</dbReference>
<name>A0A0N7IAY1_BACT4</name>
<dbReference type="InterPro" id="IPR025502">
    <property type="entry name" value="TldD"/>
</dbReference>
<feature type="domain" description="Metalloprotease TldD/E C-terminal" evidence="7">
    <location>
        <begin position="278"/>
        <end position="511"/>
    </location>
</feature>
<sequence>MDRRNFLKTGGIALLGSLATGSAMALTTPGALGGEGADKKAAVALAMNHFGVSEADLKKVLAAALEKGGDYADLFFEHTISNSIRLMDGAVNNSYSNIDYGVGVRVLTGDQSGYAYVENITVEDMLKAARTAARIASANKGNKPLNLTEKELKKNYYTVASPWEEVSLKDKMPYLQKLNDRIFALDKRVHKVQASQSDTTSHIFFCNSEGVMFYDYRPMVTLGAVCIMEEDGKTENGYAARAYRRGFDFLSDEVVDVIAREAVDQTSLLFKAIKPKGGEMPVVMGAGGSGILLHEAIGHTFEADFNRKNVSIFADQLNKKVCNEHINVVDDGTIPFNRGSVNFDDEGAEGQKTYLIKDGVLTSYLHDRISAKHYGVEPTGNGRRESFRNMPIPRMRATYMEAGNVSESDIISSVKKGIFVDNFTNGQVQIGAGDFTFFVKSGYMIEDGKLTQPIKDINIIGNGPKALADITMVATNAKIDNGTWTCGKDGQSCPVTCGMPSALVSKLTVGGEN</sequence>
<dbReference type="Proteomes" id="UP000500882">
    <property type="component" value="Chromosome"/>
</dbReference>
<evidence type="ECO:0000256" key="4">
    <source>
        <dbReference type="ARBA" id="ARBA00023049"/>
    </source>
</evidence>
<comment type="similarity">
    <text evidence="1">Belongs to the peptidase U62 family.</text>
</comment>
<dbReference type="EMBL" id="WCRY01000012">
    <property type="protein sequence ID" value="KAB4481284.1"/>
    <property type="molecule type" value="Genomic_DNA"/>
</dbReference>
<evidence type="ECO:0000256" key="2">
    <source>
        <dbReference type="ARBA" id="ARBA00022670"/>
    </source>
</evidence>
<evidence type="ECO:0000256" key="1">
    <source>
        <dbReference type="ARBA" id="ARBA00005836"/>
    </source>
</evidence>
<dbReference type="Pfam" id="PF01523">
    <property type="entry name" value="PmbA_TldD_1st"/>
    <property type="match status" value="1"/>
</dbReference>
<evidence type="ECO:0000256" key="3">
    <source>
        <dbReference type="ARBA" id="ARBA00022801"/>
    </source>
</evidence>
<dbReference type="Gene3D" id="3.30.2290.10">
    <property type="entry name" value="PmbA/TldD superfamily"/>
    <property type="match status" value="1"/>
</dbReference>
<dbReference type="Proteomes" id="UP001156218">
    <property type="component" value="Chromosome"/>
</dbReference>
<evidence type="ECO:0000313" key="17">
    <source>
        <dbReference type="Proteomes" id="UP001156218"/>
    </source>
</evidence>
<evidence type="ECO:0000313" key="13">
    <source>
        <dbReference type="EMBL" id="UYU67916.1"/>
    </source>
</evidence>
<dbReference type="EMBL" id="CP083680">
    <property type="protein sequence ID" value="UYU67916.1"/>
    <property type="molecule type" value="Genomic_DNA"/>
</dbReference>
<reference evidence="14 15" key="1">
    <citation type="journal article" date="2019" name="Nat. Med.">
        <title>A library of human gut bacterial isolates paired with longitudinal multiomics data enables mechanistic microbiome research.</title>
        <authorList>
            <person name="Poyet M."/>
            <person name="Groussin M."/>
            <person name="Gibbons S.M."/>
            <person name="Avila-Pacheco J."/>
            <person name="Jiang X."/>
            <person name="Kearney S.M."/>
            <person name="Perrotta A.R."/>
            <person name="Berdy B."/>
            <person name="Zhao S."/>
            <person name="Lieberman T.D."/>
            <person name="Swanson P.K."/>
            <person name="Smith M."/>
            <person name="Roesemann S."/>
            <person name="Alexander J.E."/>
            <person name="Rich S.A."/>
            <person name="Livny J."/>
            <person name="Vlamakis H."/>
            <person name="Clish C."/>
            <person name="Bullock K."/>
            <person name="Deik A."/>
            <person name="Scott J."/>
            <person name="Pierce K.A."/>
            <person name="Xavier R.J."/>
            <person name="Alm E.J."/>
        </authorList>
    </citation>
    <scope>NUCLEOTIDE SEQUENCE [LARGE SCALE GENOMIC DNA]</scope>
    <source>
        <strain evidence="11 14">BIOML-A162</strain>
        <strain evidence="10 15">BIOML-A165</strain>
    </source>
</reference>
<evidence type="ECO:0000259" key="8">
    <source>
        <dbReference type="Pfam" id="PF19290"/>
    </source>
</evidence>
<evidence type="ECO:0000259" key="6">
    <source>
        <dbReference type="Pfam" id="PF01523"/>
    </source>
</evidence>
<evidence type="ECO:0000313" key="16">
    <source>
        <dbReference type="Proteomes" id="UP000500882"/>
    </source>
</evidence>
<dbReference type="GO" id="GO:0005829">
    <property type="term" value="C:cytosol"/>
    <property type="evidence" value="ECO:0007669"/>
    <property type="project" value="TreeGrafter"/>
</dbReference>
<evidence type="ECO:0000313" key="12">
    <source>
        <dbReference type="EMBL" id="MDC2234558.1"/>
    </source>
</evidence>
<feature type="signal peptide" evidence="5">
    <location>
        <begin position="1"/>
        <end position="25"/>
    </location>
</feature>
<reference evidence="13 17" key="3">
    <citation type="submission" date="2021-06" db="EMBL/GenBank/DDBJ databases">
        <title>Interrogation of the integrated mobile genetic elements in gut-associated Bacteroides with a consensus prediction approach.</title>
        <authorList>
            <person name="Campbell D.E."/>
            <person name="Leigh J.R."/>
            <person name="Kim T."/>
            <person name="England W."/>
            <person name="Whitaker R.J."/>
            <person name="Degnan P.H."/>
        </authorList>
    </citation>
    <scope>NUCLEOTIDE SEQUENCE [LARGE SCALE GENOMIC DNA]</scope>
    <source>
        <strain evidence="13 17">WAL8669</strain>
    </source>
</reference>
<dbReference type="InterPro" id="IPR036059">
    <property type="entry name" value="TldD/PmbA_sf"/>
</dbReference>
<feature type="domain" description="Metalloprotease TldD/E central" evidence="8">
    <location>
        <begin position="162"/>
        <end position="267"/>
    </location>
</feature>
<keyword evidence="5" id="KW-0732">Signal</keyword>
<reference evidence="12" key="4">
    <citation type="submission" date="2022-10" db="EMBL/GenBank/DDBJ databases">
        <title>Human gut microbiome strain richness.</title>
        <authorList>
            <person name="Chen-Liaw A."/>
        </authorList>
    </citation>
    <scope>NUCLEOTIDE SEQUENCE</scope>
    <source>
        <strain evidence="12">1001283st1_A3_1001283B150304_161114</strain>
    </source>
</reference>
<keyword evidence="4" id="KW-0482">Metalloprotease</keyword>
<accession>C6IPR1</accession>
<proteinExistence type="inferred from homology"/>
<feature type="domain" description="Metalloprotease TldD/E N-terminal" evidence="6">
    <location>
        <begin position="72"/>
        <end position="136"/>
    </location>
</feature>
<reference evidence="9 16" key="2">
    <citation type="submission" date="2020-02" db="EMBL/GenBank/DDBJ databases">
        <title>Whole-genome sequencing and comparative analysis of the genomes of Bacteroides thetaiotaomicron and Escherichia coli isolated from a healthy resident in Vietnam.</title>
        <authorList>
            <person name="Mohsin M."/>
            <person name="Tanaka K."/>
            <person name="Kawahara R."/>
            <person name="Kondo S."/>
            <person name="Noguchi H."/>
            <person name="Motooka D."/>
            <person name="Nakamura S."/>
            <person name="Khong D.T."/>
            <person name="Nguyen T.N."/>
            <person name="Tran H.T."/>
            <person name="Yamamoto Y."/>
        </authorList>
    </citation>
    <scope>NUCLEOTIDE SEQUENCE [LARGE SCALE GENOMIC DNA]</scope>
    <source>
        <strain evidence="9 16">F9-2</strain>
    </source>
</reference>
<keyword evidence="3" id="KW-0378">Hydrolase</keyword>
<organism evidence="10 15">
    <name type="scientific">Bacteroides thetaiotaomicron</name>
    <dbReference type="NCBI Taxonomy" id="818"/>
    <lineage>
        <taxon>Bacteria</taxon>
        <taxon>Pseudomonadati</taxon>
        <taxon>Bacteroidota</taxon>
        <taxon>Bacteroidia</taxon>
        <taxon>Bacteroidales</taxon>
        <taxon>Bacteroidaceae</taxon>
        <taxon>Bacteroides</taxon>
    </lineage>
</organism>
<dbReference type="Proteomes" id="UP000436858">
    <property type="component" value="Unassembled WGS sequence"/>
</dbReference>
<dbReference type="PIRSF" id="PIRSF004919">
    <property type="entry name" value="TldD"/>
    <property type="match status" value="1"/>
</dbReference>
<dbReference type="InterPro" id="IPR002510">
    <property type="entry name" value="Metalloprtase-TldD/E_N"/>
</dbReference>
<evidence type="ECO:0000313" key="11">
    <source>
        <dbReference type="EMBL" id="KAB4481284.1"/>
    </source>
</evidence>
<dbReference type="Proteomes" id="UP001217776">
    <property type="component" value="Unassembled WGS sequence"/>
</dbReference>
<dbReference type="GO" id="GO:0008237">
    <property type="term" value="F:metallopeptidase activity"/>
    <property type="evidence" value="ECO:0007669"/>
    <property type="project" value="UniProtKB-KW"/>
</dbReference>
<dbReference type="Proteomes" id="UP000460317">
    <property type="component" value="Unassembled WGS sequence"/>
</dbReference>
<accession>A0A0N7IAY1</accession>
<evidence type="ECO:0000313" key="14">
    <source>
        <dbReference type="Proteomes" id="UP000436858"/>
    </source>
</evidence>
<dbReference type="InterPro" id="IPR045570">
    <property type="entry name" value="Metalloprtase-TldD/E_cen_dom"/>
</dbReference>
<dbReference type="RefSeq" id="WP_008767052.1">
    <property type="nucleotide sequence ID" value="NZ_AP022660.1"/>
</dbReference>
<evidence type="ECO:0000313" key="15">
    <source>
        <dbReference type="Proteomes" id="UP000460317"/>
    </source>
</evidence>
<dbReference type="AlphaFoldDB" id="A0A0N7IAY1"/>
<dbReference type="PANTHER" id="PTHR30624">
    <property type="entry name" value="UNCHARACTERIZED PROTEIN TLDD AND PMBA"/>
    <property type="match status" value="1"/>
</dbReference>